<organism evidence="6 7">
    <name type="scientific">Debaryomyces fabryi</name>
    <dbReference type="NCBI Taxonomy" id="58627"/>
    <lineage>
        <taxon>Eukaryota</taxon>
        <taxon>Fungi</taxon>
        <taxon>Dikarya</taxon>
        <taxon>Ascomycota</taxon>
        <taxon>Saccharomycotina</taxon>
        <taxon>Pichiomycetes</taxon>
        <taxon>Debaryomycetaceae</taxon>
        <taxon>Debaryomyces</taxon>
    </lineage>
</organism>
<dbReference type="PANTHER" id="PTHR19846">
    <property type="entry name" value="WD40 REPEAT PROTEIN"/>
    <property type="match status" value="1"/>
</dbReference>
<dbReference type="PROSITE" id="PS50082">
    <property type="entry name" value="WD_REPEATS_2"/>
    <property type="match status" value="4"/>
</dbReference>
<comment type="caution">
    <text evidence="6">The sequence shown here is derived from an EMBL/GenBank/DDBJ whole genome shotgun (WGS) entry which is preliminary data.</text>
</comment>
<proteinExistence type="predicted"/>
<dbReference type="GO" id="GO:0030621">
    <property type="term" value="F:U4 snRNA binding"/>
    <property type="evidence" value="ECO:0007669"/>
    <property type="project" value="TreeGrafter"/>
</dbReference>
<dbReference type="PROSITE" id="PS00678">
    <property type="entry name" value="WD_REPEATS_1"/>
    <property type="match status" value="2"/>
</dbReference>
<dbReference type="EMBL" id="LMYN01000237">
    <property type="protein sequence ID" value="KRZ98633.1"/>
    <property type="molecule type" value="Genomic_DNA"/>
</dbReference>
<dbReference type="InterPro" id="IPR036322">
    <property type="entry name" value="WD40_repeat_dom_sf"/>
</dbReference>
<feature type="repeat" description="WD" evidence="3">
    <location>
        <begin position="346"/>
        <end position="380"/>
    </location>
</feature>
<feature type="repeat" description="WD" evidence="3">
    <location>
        <begin position="304"/>
        <end position="345"/>
    </location>
</feature>
<dbReference type="InterPro" id="IPR019775">
    <property type="entry name" value="WD40_repeat_CS"/>
</dbReference>
<evidence type="ECO:0000256" key="3">
    <source>
        <dbReference type="PROSITE-ProRule" id="PRU00221"/>
    </source>
</evidence>
<dbReference type="Proteomes" id="UP000054251">
    <property type="component" value="Unassembled WGS sequence"/>
</dbReference>
<dbReference type="Pfam" id="PF08799">
    <property type="entry name" value="PRP4"/>
    <property type="match status" value="1"/>
</dbReference>
<sequence>MEINEIPIVNDPKINKGINVLDPKDVPTIDEEVRAELRRMGEPVTYFGEGKAERRERLIKLVSELPNTNFEFAYVEENNRQEEVEGSDDDMEEDEEDEDFYTPGSEALLETRKGFLEYSLQKSSERNELQKNISKQQDFIKTLKHRRTINSNLSKFTLYGTQLITGNTRTLSAVRFSSDSSLIACGSWDGSVYILSREDLKTKYYLGPGHHTEKVSALDWDMFNNNRLIVTGGNEGAINFWMTPDTNDTEPQKMTPSATIKDAHQHRISKTLFHPTGKYVVSTSFDQTWKLWDVEKPQEALVQQEGHSKEVFCGSFHPDGGLLSTGGLDAIGRLWDLRCGRSIATLQGHIKGIYSMDWSPNGYNLATASGDCAVKIWDIRKFDNSNLNGELFSIPSHTKLVSDVRFFHKRDDTKPLGELSTTVTDEFDQNPERLDTNGTFLASASYDGMVNIWSADNWVKVKSLKGHSDKVMSCDISGDGCFIVSSGWDRSVKLWRI</sequence>
<dbReference type="PANTHER" id="PTHR19846:SF0">
    <property type="entry name" value="PRE-MRNA PROCESSING FACTOR 4"/>
    <property type="match status" value="1"/>
</dbReference>
<dbReference type="PRINTS" id="PR00320">
    <property type="entry name" value="GPROTEINBRPT"/>
</dbReference>
<evidence type="ECO:0000256" key="1">
    <source>
        <dbReference type="ARBA" id="ARBA00022574"/>
    </source>
</evidence>
<evidence type="ECO:0000256" key="4">
    <source>
        <dbReference type="SAM" id="MobiDB-lite"/>
    </source>
</evidence>
<evidence type="ECO:0000313" key="6">
    <source>
        <dbReference type="EMBL" id="KRZ98633.1"/>
    </source>
</evidence>
<dbReference type="PROSITE" id="PS50294">
    <property type="entry name" value="WD_REPEATS_REGION"/>
    <property type="match status" value="4"/>
</dbReference>
<feature type="repeat" description="WD" evidence="3">
    <location>
        <begin position="464"/>
        <end position="497"/>
    </location>
</feature>
<dbReference type="GeneID" id="26842614"/>
<dbReference type="OrthoDB" id="540662at2759"/>
<dbReference type="SMART" id="SM00320">
    <property type="entry name" value="WD40"/>
    <property type="match status" value="7"/>
</dbReference>
<dbReference type="GO" id="GO:0000398">
    <property type="term" value="P:mRNA splicing, via spliceosome"/>
    <property type="evidence" value="ECO:0007669"/>
    <property type="project" value="TreeGrafter"/>
</dbReference>
<dbReference type="InterPro" id="IPR020472">
    <property type="entry name" value="WD40_PAC1"/>
</dbReference>
<reference evidence="6 7" key="1">
    <citation type="submission" date="2015-11" db="EMBL/GenBank/DDBJ databases">
        <title>The genome of Debaryomyces fabryi.</title>
        <authorList>
            <person name="Tafer H."/>
            <person name="Lopandic K."/>
        </authorList>
    </citation>
    <scope>NUCLEOTIDE SEQUENCE [LARGE SCALE GENOMIC DNA]</scope>
    <source>
        <strain evidence="6 7">CBS 789</strain>
    </source>
</reference>
<dbReference type="Gene3D" id="2.130.10.10">
    <property type="entry name" value="YVTN repeat-like/Quinoprotein amine dehydrogenase"/>
    <property type="match status" value="3"/>
</dbReference>
<feature type="repeat" description="WD" evidence="3">
    <location>
        <begin position="261"/>
        <end position="302"/>
    </location>
</feature>
<dbReference type="InterPro" id="IPR001680">
    <property type="entry name" value="WD40_rpt"/>
</dbReference>
<evidence type="ECO:0000313" key="7">
    <source>
        <dbReference type="Proteomes" id="UP000054251"/>
    </source>
</evidence>
<accession>A0A0V1PR56</accession>
<dbReference type="InterPro" id="IPR015943">
    <property type="entry name" value="WD40/YVTN_repeat-like_dom_sf"/>
</dbReference>
<name>A0A0V1PR56_9ASCO</name>
<dbReference type="InterPro" id="IPR014906">
    <property type="entry name" value="PRP4-like"/>
</dbReference>
<keyword evidence="2" id="KW-0677">Repeat</keyword>
<dbReference type="GO" id="GO:0017070">
    <property type="term" value="F:U6 snRNA binding"/>
    <property type="evidence" value="ECO:0007669"/>
    <property type="project" value="TreeGrafter"/>
</dbReference>
<keyword evidence="1 3" id="KW-0853">WD repeat</keyword>
<dbReference type="Gene3D" id="4.10.280.110">
    <property type="entry name" value="Pre-mRNA processing factor 4 domain"/>
    <property type="match status" value="1"/>
</dbReference>
<dbReference type="InterPro" id="IPR036285">
    <property type="entry name" value="PRP4-like_sf"/>
</dbReference>
<dbReference type="SUPFAM" id="SSF50978">
    <property type="entry name" value="WD40 repeat-like"/>
    <property type="match status" value="1"/>
</dbReference>
<dbReference type="SUPFAM" id="SSF158230">
    <property type="entry name" value="PRP4-like"/>
    <property type="match status" value="1"/>
</dbReference>
<dbReference type="Pfam" id="PF00400">
    <property type="entry name" value="WD40"/>
    <property type="match status" value="6"/>
</dbReference>
<dbReference type="RefSeq" id="XP_015464736.1">
    <property type="nucleotide sequence ID" value="XM_015614434.1"/>
</dbReference>
<feature type="compositionally biased region" description="Acidic residues" evidence="4">
    <location>
        <begin position="84"/>
        <end position="97"/>
    </location>
</feature>
<keyword evidence="7" id="KW-1185">Reference proteome</keyword>
<dbReference type="SMART" id="SM00500">
    <property type="entry name" value="SFM"/>
    <property type="match status" value="1"/>
</dbReference>
<evidence type="ECO:0000256" key="2">
    <source>
        <dbReference type="ARBA" id="ARBA00022737"/>
    </source>
</evidence>
<dbReference type="AlphaFoldDB" id="A0A0V1PR56"/>
<dbReference type="GO" id="GO:0046540">
    <property type="term" value="C:U4/U6 x U5 tri-snRNP complex"/>
    <property type="evidence" value="ECO:0007669"/>
    <property type="project" value="TreeGrafter"/>
</dbReference>
<evidence type="ECO:0000259" key="5">
    <source>
        <dbReference type="SMART" id="SM00500"/>
    </source>
</evidence>
<feature type="domain" description="Pre-mRNA processing factor 4 (PRP4)-like" evidence="5">
    <location>
        <begin position="28"/>
        <end position="82"/>
    </location>
</feature>
<gene>
    <name evidence="6" type="ORF">AC631_05605</name>
</gene>
<feature type="region of interest" description="Disordered" evidence="4">
    <location>
        <begin position="78"/>
        <end position="97"/>
    </location>
</feature>
<protein>
    <recommendedName>
        <fullName evidence="5">Pre-mRNA processing factor 4 (PRP4)-like domain-containing protein</fullName>
    </recommendedName>
</protein>
<dbReference type="CDD" id="cd00200">
    <property type="entry name" value="WD40"/>
    <property type="match status" value="1"/>
</dbReference>